<dbReference type="EMBL" id="CM015723">
    <property type="protein sequence ID" value="KAF3696455.1"/>
    <property type="molecule type" value="Genomic_DNA"/>
</dbReference>
<reference evidence="1 2" key="1">
    <citation type="submission" date="2019-02" db="EMBL/GenBank/DDBJ databases">
        <title>Opniocepnalus argus genome.</title>
        <authorList>
            <person name="Zhou C."/>
            <person name="Xiao S."/>
        </authorList>
    </citation>
    <scope>NUCLEOTIDE SEQUENCE [LARGE SCALE GENOMIC DNA]</scope>
    <source>
        <strain evidence="1">OARG1902GOOAL</strain>
        <tissue evidence="1">Muscle</tissue>
    </source>
</reference>
<proteinExistence type="predicted"/>
<gene>
    <name evidence="1" type="ORF">EXN66_Car012133</name>
</gene>
<evidence type="ECO:0000313" key="1">
    <source>
        <dbReference type="EMBL" id="KAF3696455.1"/>
    </source>
</evidence>
<reference evidence="2" key="2">
    <citation type="submission" date="2019-02" db="EMBL/GenBank/DDBJ databases">
        <title>Opniocepnalus argus Var Kimnra genome.</title>
        <authorList>
            <person name="Zhou C."/>
            <person name="Xiao S."/>
        </authorList>
    </citation>
    <scope>NUCLEOTIDE SEQUENCE [LARGE SCALE GENOMIC DNA]</scope>
</reference>
<name>A0A6G1Q1Q3_CHAAH</name>
<dbReference type="AlphaFoldDB" id="A0A6G1Q1Q3"/>
<dbReference type="Proteomes" id="UP000503349">
    <property type="component" value="Chromosome 12"/>
</dbReference>
<accession>A0A6G1Q1Q3</accession>
<protein>
    <submittedName>
        <fullName evidence="1">Uncharacterized protein</fullName>
    </submittedName>
</protein>
<organism evidence="1 2">
    <name type="scientific">Channa argus</name>
    <name type="common">Northern snakehead</name>
    <name type="synonym">Ophicephalus argus</name>
    <dbReference type="NCBI Taxonomy" id="215402"/>
    <lineage>
        <taxon>Eukaryota</taxon>
        <taxon>Metazoa</taxon>
        <taxon>Chordata</taxon>
        <taxon>Craniata</taxon>
        <taxon>Vertebrata</taxon>
        <taxon>Euteleostomi</taxon>
        <taxon>Actinopterygii</taxon>
        <taxon>Neopterygii</taxon>
        <taxon>Teleostei</taxon>
        <taxon>Neoteleostei</taxon>
        <taxon>Acanthomorphata</taxon>
        <taxon>Anabantaria</taxon>
        <taxon>Anabantiformes</taxon>
        <taxon>Channoidei</taxon>
        <taxon>Channidae</taxon>
        <taxon>Channa</taxon>
    </lineage>
</organism>
<evidence type="ECO:0000313" key="2">
    <source>
        <dbReference type="Proteomes" id="UP000503349"/>
    </source>
</evidence>
<keyword evidence="2" id="KW-1185">Reference proteome</keyword>
<sequence length="206" mass="22654">MAPVFGFAVAPSLLSRTFVTVLWSFVAVLALAANNCVSAAIKYDRHTLFHIKELKEDYVTWTRYKPFFPPVFERSLTSPQYLLLSKGRGTRKKPGFRAGVQTRFTRYRASTFTPSGTGPEQVERCLRQVSVSVSGHGAVVATSPLYDPHYSRTFPTRQAQTAGSREQVLLPVSLCGGRNGAEPLAHTVQSAGPVPGCSAERLLHRE</sequence>